<comment type="similarity">
    <text evidence="2">Belongs to the Nudix hydrolase family.</text>
</comment>
<gene>
    <name evidence="18" type="ORF">G3N56_17460</name>
</gene>
<evidence type="ECO:0000256" key="10">
    <source>
        <dbReference type="ARBA" id="ARBA00035861"/>
    </source>
</evidence>
<sequence length="134" mass="14951">MKPPAPCLDVVAAILWRGGRFLAVRRPPGKPMAGMWEFPGGKLEPGETPVDALVREIREELGVIPCCPVFWKETTHAYPNLRVRLVFFHVREFVGDPAPMEGQKLAWLTPDEAVAYPFLEADTDIVRELGRGVS</sequence>
<comment type="caution">
    <text evidence="18">The sequence shown here is derived from an EMBL/GenBank/DDBJ whole genome shotgun (WGS) entry which is preliminary data.</text>
</comment>
<keyword evidence="19" id="KW-1185">Reference proteome</keyword>
<keyword evidence="8" id="KW-0460">Magnesium</keyword>
<dbReference type="PANTHER" id="PTHR47707:SF1">
    <property type="entry name" value="NUDIX HYDROLASE FAMILY PROTEIN"/>
    <property type="match status" value="1"/>
</dbReference>
<dbReference type="GO" id="GO:0035539">
    <property type="term" value="F:8-oxo-7,8-dihydrodeoxyguanosine triphosphate pyrophosphatase activity"/>
    <property type="evidence" value="ECO:0007669"/>
    <property type="project" value="UniProtKB-EC"/>
</dbReference>
<evidence type="ECO:0000259" key="17">
    <source>
        <dbReference type="PROSITE" id="PS51462"/>
    </source>
</evidence>
<dbReference type="InterPro" id="IPR000086">
    <property type="entry name" value="NUDIX_hydrolase_dom"/>
</dbReference>
<dbReference type="GO" id="GO:0044715">
    <property type="term" value="F:8-oxo-dGDP phosphatase activity"/>
    <property type="evidence" value="ECO:0007669"/>
    <property type="project" value="TreeGrafter"/>
</dbReference>
<dbReference type="GO" id="GO:0044716">
    <property type="term" value="F:8-oxo-GDP phosphatase activity"/>
    <property type="evidence" value="ECO:0007669"/>
    <property type="project" value="TreeGrafter"/>
</dbReference>
<accession>A0A7K3NRU7</accession>
<evidence type="ECO:0000256" key="7">
    <source>
        <dbReference type="ARBA" id="ARBA00022801"/>
    </source>
</evidence>
<keyword evidence="3" id="KW-0515">Mutator protein</keyword>
<proteinExistence type="inferred from homology"/>
<dbReference type="PRINTS" id="PR00502">
    <property type="entry name" value="NUDIXFAMILY"/>
</dbReference>
<evidence type="ECO:0000256" key="3">
    <source>
        <dbReference type="ARBA" id="ARBA00022457"/>
    </source>
</evidence>
<dbReference type="GO" id="GO:0006281">
    <property type="term" value="P:DNA repair"/>
    <property type="evidence" value="ECO:0007669"/>
    <property type="project" value="UniProtKB-KW"/>
</dbReference>
<evidence type="ECO:0000256" key="8">
    <source>
        <dbReference type="ARBA" id="ARBA00022842"/>
    </source>
</evidence>
<keyword evidence="5" id="KW-0479">Metal-binding</keyword>
<dbReference type="InterPro" id="IPR047127">
    <property type="entry name" value="MutT-like"/>
</dbReference>
<evidence type="ECO:0000313" key="18">
    <source>
        <dbReference type="EMBL" id="NDY58525.1"/>
    </source>
</evidence>
<organism evidence="18 19">
    <name type="scientific">Desulfolutivibrio sulfodismutans</name>
    <dbReference type="NCBI Taxonomy" id="63561"/>
    <lineage>
        <taxon>Bacteria</taxon>
        <taxon>Pseudomonadati</taxon>
        <taxon>Thermodesulfobacteriota</taxon>
        <taxon>Desulfovibrionia</taxon>
        <taxon>Desulfovibrionales</taxon>
        <taxon>Desulfovibrionaceae</taxon>
        <taxon>Desulfolutivibrio</taxon>
    </lineage>
</organism>
<dbReference type="GO" id="GO:0046872">
    <property type="term" value="F:metal ion binding"/>
    <property type="evidence" value="ECO:0007669"/>
    <property type="project" value="UniProtKB-KW"/>
</dbReference>
<dbReference type="InterPro" id="IPR020084">
    <property type="entry name" value="NUDIX_hydrolase_CS"/>
</dbReference>
<dbReference type="GO" id="GO:0006260">
    <property type="term" value="P:DNA replication"/>
    <property type="evidence" value="ECO:0007669"/>
    <property type="project" value="UniProtKB-KW"/>
</dbReference>
<keyword evidence="9" id="KW-0234">DNA repair</keyword>
<dbReference type="InterPro" id="IPR020476">
    <property type="entry name" value="Nudix_hydrolase"/>
</dbReference>
<dbReference type="Gene3D" id="3.90.79.10">
    <property type="entry name" value="Nucleoside Triphosphate Pyrophosphohydrolase"/>
    <property type="match status" value="1"/>
</dbReference>
<dbReference type="PROSITE" id="PS51462">
    <property type="entry name" value="NUDIX"/>
    <property type="match status" value="1"/>
</dbReference>
<reference evidence="18 19" key="1">
    <citation type="submission" date="2020-02" db="EMBL/GenBank/DDBJ databases">
        <title>Comparative genomics of sulfur disproportionating microorganisms.</title>
        <authorList>
            <person name="Ward L.M."/>
            <person name="Bertran E."/>
            <person name="Johnston D.T."/>
        </authorList>
    </citation>
    <scope>NUCLEOTIDE SEQUENCE [LARGE SCALE GENOMIC DNA]</scope>
    <source>
        <strain evidence="18 19">DSM 3696</strain>
    </source>
</reference>
<dbReference type="PANTHER" id="PTHR47707">
    <property type="entry name" value="8-OXO-DGTP DIPHOSPHATASE"/>
    <property type="match status" value="1"/>
</dbReference>
<dbReference type="RefSeq" id="WP_163303597.1">
    <property type="nucleotide sequence ID" value="NZ_JAAGRQ010000110.1"/>
</dbReference>
<dbReference type="GO" id="GO:0008413">
    <property type="term" value="F:8-oxo-7,8-dihydroguanosine triphosphate pyrophosphatase activity"/>
    <property type="evidence" value="ECO:0007669"/>
    <property type="project" value="TreeGrafter"/>
</dbReference>
<protein>
    <recommendedName>
        <fullName evidence="13">8-oxo-dGTP diphosphatase</fullName>
        <ecNumber evidence="12">3.6.1.55</ecNumber>
    </recommendedName>
    <alternativeName>
        <fullName evidence="16">7,8-dihydro-8-oxoguanine-triphosphatase</fullName>
    </alternativeName>
    <alternativeName>
        <fullName evidence="15">Mutator protein MutT</fullName>
    </alternativeName>
    <alternativeName>
        <fullName evidence="14">dGTP pyrophosphohydrolase</fullName>
    </alternativeName>
</protein>
<dbReference type="InterPro" id="IPR015797">
    <property type="entry name" value="NUDIX_hydrolase-like_dom_sf"/>
</dbReference>
<evidence type="ECO:0000256" key="14">
    <source>
        <dbReference type="ARBA" id="ARBA00041592"/>
    </source>
</evidence>
<evidence type="ECO:0000256" key="12">
    <source>
        <dbReference type="ARBA" id="ARBA00038905"/>
    </source>
</evidence>
<evidence type="ECO:0000256" key="9">
    <source>
        <dbReference type="ARBA" id="ARBA00023204"/>
    </source>
</evidence>
<dbReference type="CDD" id="cd03425">
    <property type="entry name" value="NUDIX_MutT_NudA_like"/>
    <property type="match status" value="1"/>
</dbReference>
<dbReference type="InterPro" id="IPR029119">
    <property type="entry name" value="MutY_C"/>
</dbReference>
<dbReference type="Pfam" id="PF14815">
    <property type="entry name" value="NUDIX_4"/>
    <property type="match status" value="1"/>
</dbReference>
<comment type="cofactor">
    <cofactor evidence="1">
        <name>Mg(2+)</name>
        <dbReference type="ChEBI" id="CHEBI:18420"/>
    </cofactor>
</comment>
<evidence type="ECO:0000256" key="1">
    <source>
        <dbReference type="ARBA" id="ARBA00001946"/>
    </source>
</evidence>
<evidence type="ECO:0000313" key="19">
    <source>
        <dbReference type="Proteomes" id="UP000469724"/>
    </source>
</evidence>
<evidence type="ECO:0000256" key="13">
    <source>
        <dbReference type="ARBA" id="ARBA00040794"/>
    </source>
</evidence>
<feature type="domain" description="Nudix hydrolase" evidence="17">
    <location>
        <begin position="6"/>
        <end position="131"/>
    </location>
</feature>
<evidence type="ECO:0000256" key="2">
    <source>
        <dbReference type="ARBA" id="ARBA00005582"/>
    </source>
</evidence>
<dbReference type="SUPFAM" id="SSF55811">
    <property type="entry name" value="Nudix"/>
    <property type="match status" value="1"/>
</dbReference>
<dbReference type="AlphaFoldDB" id="A0A7K3NRU7"/>
<dbReference type="PROSITE" id="PS00893">
    <property type="entry name" value="NUDIX_BOX"/>
    <property type="match status" value="1"/>
</dbReference>
<keyword evidence="6" id="KW-0227">DNA damage</keyword>
<comment type="catalytic activity">
    <reaction evidence="11">
        <text>8-oxo-GTP + H2O = 8-oxo-GMP + diphosphate + H(+)</text>
        <dbReference type="Rhea" id="RHEA:67616"/>
        <dbReference type="ChEBI" id="CHEBI:15377"/>
        <dbReference type="ChEBI" id="CHEBI:15378"/>
        <dbReference type="ChEBI" id="CHEBI:33019"/>
        <dbReference type="ChEBI" id="CHEBI:143553"/>
        <dbReference type="ChEBI" id="CHEBI:145694"/>
    </reaction>
</comment>
<dbReference type="EMBL" id="JAAGRQ010000110">
    <property type="protein sequence ID" value="NDY58525.1"/>
    <property type="molecule type" value="Genomic_DNA"/>
</dbReference>
<keyword evidence="4" id="KW-0235">DNA replication</keyword>
<dbReference type="Proteomes" id="UP000469724">
    <property type="component" value="Unassembled WGS sequence"/>
</dbReference>
<evidence type="ECO:0000256" key="11">
    <source>
        <dbReference type="ARBA" id="ARBA00036904"/>
    </source>
</evidence>
<evidence type="ECO:0000256" key="6">
    <source>
        <dbReference type="ARBA" id="ARBA00022763"/>
    </source>
</evidence>
<evidence type="ECO:0000256" key="4">
    <source>
        <dbReference type="ARBA" id="ARBA00022705"/>
    </source>
</evidence>
<dbReference type="EC" id="3.6.1.55" evidence="12"/>
<evidence type="ECO:0000256" key="5">
    <source>
        <dbReference type="ARBA" id="ARBA00022723"/>
    </source>
</evidence>
<evidence type="ECO:0000256" key="15">
    <source>
        <dbReference type="ARBA" id="ARBA00041979"/>
    </source>
</evidence>
<comment type="catalytic activity">
    <reaction evidence="10">
        <text>8-oxo-dGTP + H2O = 8-oxo-dGMP + diphosphate + H(+)</text>
        <dbReference type="Rhea" id="RHEA:31575"/>
        <dbReference type="ChEBI" id="CHEBI:15377"/>
        <dbReference type="ChEBI" id="CHEBI:15378"/>
        <dbReference type="ChEBI" id="CHEBI:33019"/>
        <dbReference type="ChEBI" id="CHEBI:63224"/>
        <dbReference type="ChEBI" id="CHEBI:77896"/>
        <dbReference type="EC" id="3.6.1.55"/>
    </reaction>
</comment>
<name>A0A7K3NRU7_9BACT</name>
<evidence type="ECO:0000256" key="16">
    <source>
        <dbReference type="ARBA" id="ARBA00042798"/>
    </source>
</evidence>
<keyword evidence="7 18" id="KW-0378">Hydrolase</keyword>